<organism evidence="2 3">
    <name type="scientific">Brevibacillus brevis</name>
    <name type="common">Bacillus brevis</name>
    <dbReference type="NCBI Taxonomy" id="1393"/>
    <lineage>
        <taxon>Bacteria</taxon>
        <taxon>Bacillati</taxon>
        <taxon>Bacillota</taxon>
        <taxon>Bacilli</taxon>
        <taxon>Bacillales</taxon>
        <taxon>Paenibacillaceae</taxon>
        <taxon>Brevibacillus</taxon>
    </lineage>
</organism>
<protein>
    <submittedName>
        <fullName evidence="2">M24 family metallopeptidase</fullName>
    </submittedName>
</protein>
<evidence type="ECO:0000313" key="2">
    <source>
        <dbReference type="EMBL" id="WNC16589.1"/>
    </source>
</evidence>
<dbReference type="EMBL" id="CP134050">
    <property type="protein sequence ID" value="WNC16589.1"/>
    <property type="molecule type" value="Genomic_DNA"/>
</dbReference>
<dbReference type="Proteomes" id="UP001256827">
    <property type="component" value="Chromosome"/>
</dbReference>
<dbReference type="Pfam" id="PF00557">
    <property type="entry name" value="Peptidase_M24"/>
    <property type="match status" value="1"/>
</dbReference>
<sequence length="416" mass="47569">MYGFAGNRKLLAIKEREVIKDRWLKERLDTILPAIMNERQLDLWVIAGREYHEDPIAETLFPSAVDSSRRLTLFAFFLNRDGSVERYVIHPNPAFAPFYVRAWKPGGEDQWECLARLIRERDPRQIGINLSEHYSFCDGLTHTHYQKLLAAIGDKYAARVVSAEKVALDWLEIRSQEELSAYPDIAEAARSLAAEALSNDVITPGVTNTSEVVDWIRQQVSDLGIQTSFFPTVDVVRKGGDRLEDVVILPGDIVHIDFGIHYLGLATDTQQLAYVPRAGEDEAPRGLQAAMQTALRLEEIIEENFVEGRTGNEIFRRCMQQAREEGIRAMLYSHPIGNHCHAAGPLIGLYDRQEPIPIRGDLPLRNRTCFAMEFNIRQYVPEWEQDVVLYLEEPISFVGDKVHYLAKRQRSFAYIR</sequence>
<dbReference type="SUPFAM" id="SSF55920">
    <property type="entry name" value="Creatinase/aminopeptidase"/>
    <property type="match status" value="1"/>
</dbReference>
<reference evidence="2 3" key="1">
    <citation type="submission" date="2023-09" db="EMBL/GenBank/DDBJ databases">
        <title>Complete Genome and Methylome dissection of Bacillus brevis NEB573 original source of BbsI restriction endonuclease.</title>
        <authorList>
            <person name="Fomenkov A."/>
            <person name="Roberts R.D."/>
        </authorList>
    </citation>
    <scope>NUCLEOTIDE SEQUENCE [LARGE SCALE GENOMIC DNA]</scope>
    <source>
        <strain evidence="2 3">NEB573</strain>
    </source>
</reference>
<evidence type="ECO:0000313" key="3">
    <source>
        <dbReference type="Proteomes" id="UP001256827"/>
    </source>
</evidence>
<evidence type="ECO:0000259" key="1">
    <source>
        <dbReference type="Pfam" id="PF00557"/>
    </source>
</evidence>
<feature type="domain" description="Peptidase M24" evidence="1">
    <location>
        <begin position="192"/>
        <end position="383"/>
    </location>
</feature>
<gene>
    <name evidence="2" type="ORF">RGB73_09790</name>
</gene>
<dbReference type="Gene3D" id="3.90.230.10">
    <property type="entry name" value="Creatinase/methionine aminopeptidase superfamily"/>
    <property type="match status" value="1"/>
</dbReference>
<name>A0ABY9TAW0_BREBE</name>
<accession>A0ABY9TAW0</accession>
<proteinExistence type="predicted"/>
<dbReference type="InterPro" id="IPR000994">
    <property type="entry name" value="Pept_M24"/>
</dbReference>
<keyword evidence="3" id="KW-1185">Reference proteome</keyword>
<dbReference type="RefSeq" id="WP_310771384.1">
    <property type="nucleotide sequence ID" value="NZ_CP134050.1"/>
</dbReference>
<dbReference type="InterPro" id="IPR036005">
    <property type="entry name" value="Creatinase/aminopeptidase-like"/>
</dbReference>